<dbReference type="PANTHER" id="PTHR43630">
    <property type="entry name" value="POLY-BETA-1,6-N-ACETYL-D-GLUCOSAMINE SYNTHASE"/>
    <property type="match status" value="1"/>
</dbReference>
<keyword evidence="3 6" id="KW-0808">Transferase</keyword>
<dbReference type="InterPro" id="IPR001173">
    <property type="entry name" value="Glyco_trans_2-like"/>
</dbReference>
<evidence type="ECO:0000256" key="4">
    <source>
        <dbReference type="SAM" id="Phobius"/>
    </source>
</evidence>
<dbReference type="EMBL" id="SZQL01000016">
    <property type="protein sequence ID" value="TKK66159.1"/>
    <property type="molecule type" value="Genomic_DNA"/>
</dbReference>
<feature type="transmembrane region" description="Helical" evidence="4">
    <location>
        <begin position="285"/>
        <end position="304"/>
    </location>
</feature>
<evidence type="ECO:0000256" key="3">
    <source>
        <dbReference type="ARBA" id="ARBA00022679"/>
    </source>
</evidence>
<reference evidence="6 7" key="1">
    <citation type="submission" date="2019-05" db="EMBL/GenBank/DDBJ databases">
        <title>Panacibacter sp. strain 17mud1-8 Genome sequencing and assembly.</title>
        <authorList>
            <person name="Chhetri G."/>
        </authorList>
    </citation>
    <scope>NUCLEOTIDE SEQUENCE [LARGE SCALE GENOMIC DNA]</scope>
    <source>
        <strain evidence="6 7">17mud1-8</strain>
    </source>
</reference>
<dbReference type="SUPFAM" id="SSF53448">
    <property type="entry name" value="Nucleotide-diphospho-sugar transferases"/>
    <property type="match status" value="1"/>
</dbReference>
<sequence>MSLLSYTFFILFCLVVAVQVFYYLYFFRRLAYFVPPVKTTSQEYPVSVIICAKNEANNLVKNLPGIFFQSYRTTNEVIIVNDNSEDETKYILEEFQKRFKNLNVIPLTQEALMIPGKKFPLSMGIKSTRYEIVLLTDADCIPASEQWMQKMQQGYAPGIDIVLGYGAYYKKKSLLNKFIRFETFHTALQYFSFALAGMPYMGVGRNLSYKRNIFIRNKGFSSINHVPGGDDDLFINKVATSKNTAIVIDKDAHTLSEPKTSWSEWIKQKNRHYTTSRYYRRSHKFLLGLYSLTNFLMYPLAILAAFFFNWWLVLIIFLVRLAIVAFVWNKSMNQLNEGDLWPYFLLFDVWMMIYYLLFMPSLFKKPAKKWK</sequence>
<dbReference type="GO" id="GO:0016757">
    <property type="term" value="F:glycosyltransferase activity"/>
    <property type="evidence" value="ECO:0007669"/>
    <property type="project" value="UniProtKB-KW"/>
</dbReference>
<keyword evidence="7" id="KW-1185">Reference proteome</keyword>
<protein>
    <submittedName>
        <fullName evidence="6">Glycosyltransferase</fullName>
    </submittedName>
</protein>
<dbReference type="AlphaFoldDB" id="A0A4U3KWE3"/>
<dbReference type="RefSeq" id="WP_137263216.1">
    <property type="nucleotide sequence ID" value="NZ_SZQL01000016.1"/>
</dbReference>
<comment type="similarity">
    <text evidence="1">Belongs to the glycosyltransferase 2 family.</text>
</comment>
<name>A0A4U3KWE3_9BACT</name>
<evidence type="ECO:0000313" key="6">
    <source>
        <dbReference type="EMBL" id="TKK66159.1"/>
    </source>
</evidence>
<keyword evidence="4" id="KW-1133">Transmembrane helix</keyword>
<keyword evidence="4" id="KW-0812">Transmembrane</keyword>
<dbReference type="InterPro" id="IPR029044">
    <property type="entry name" value="Nucleotide-diphossugar_trans"/>
</dbReference>
<feature type="domain" description="Glycosyltransferase 2-like" evidence="5">
    <location>
        <begin position="47"/>
        <end position="179"/>
    </location>
</feature>
<evidence type="ECO:0000313" key="7">
    <source>
        <dbReference type="Proteomes" id="UP000305848"/>
    </source>
</evidence>
<proteinExistence type="inferred from homology"/>
<evidence type="ECO:0000259" key="5">
    <source>
        <dbReference type="Pfam" id="PF00535"/>
    </source>
</evidence>
<evidence type="ECO:0000256" key="2">
    <source>
        <dbReference type="ARBA" id="ARBA00022676"/>
    </source>
</evidence>
<comment type="caution">
    <text evidence="6">The sequence shown here is derived from an EMBL/GenBank/DDBJ whole genome shotgun (WGS) entry which is preliminary data.</text>
</comment>
<evidence type="ECO:0000256" key="1">
    <source>
        <dbReference type="ARBA" id="ARBA00006739"/>
    </source>
</evidence>
<feature type="transmembrane region" description="Helical" evidence="4">
    <location>
        <begin position="6"/>
        <end position="25"/>
    </location>
</feature>
<dbReference type="Gene3D" id="3.90.550.10">
    <property type="entry name" value="Spore Coat Polysaccharide Biosynthesis Protein SpsA, Chain A"/>
    <property type="match status" value="1"/>
</dbReference>
<keyword evidence="4" id="KW-0472">Membrane</keyword>
<organism evidence="6 7">
    <name type="scientific">Ilyomonas limi</name>
    <dbReference type="NCBI Taxonomy" id="2575867"/>
    <lineage>
        <taxon>Bacteria</taxon>
        <taxon>Pseudomonadati</taxon>
        <taxon>Bacteroidota</taxon>
        <taxon>Chitinophagia</taxon>
        <taxon>Chitinophagales</taxon>
        <taxon>Chitinophagaceae</taxon>
        <taxon>Ilyomonas</taxon>
    </lineage>
</organism>
<feature type="transmembrane region" description="Helical" evidence="4">
    <location>
        <begin position="340"/>
        <end position="363"/>
    </location>
</feature>
<feature type="transmembrane region" description="Helical" evidence="4">
    <location>
        <begin position="310"/>
        <end position="328"/>
    </location>
</feature>
<dbReference type="PANTHER" id="PTHR43630:SF1">
    <property type="entry name" value="POLY-BETA-1,6-N-ACETYL-D-GLUCOSAMINE SYNTHASE"/>
    <property type="match status" value="1"/>
</dbReference>
<dbReference type="Proteomes" id="UP000305848">
    <property type="component" value="Unassembled WGS sequence"/>
</dbReference>
<keyword evidence="2" id="KW-0328">Glycosyltransferase</keyword>
<dbReference type="OrthoDB" id="9800276at2"/>
<dbReference type="Pfam" id="PF00535">
    <property type="entry name" value="Glycos_transf_2"/>
    <property type="match status" value="1"/>
</dbReference>
<gene>
    <name evidence="6" type="ORF">FC093_18070</name>
</gene>
<accession>A0A4U3KWE3</accession>